<keyword evidence="9" id="KW-0378">Hydrolase</keyword>
<dbReference type="EC" id="3.4.11.2" evidence="4"/>
<comment type="similarity">
    <text evidence="3">Belongs to the peptidase M1 family.</text>
</comment>
<reference evidence="15" key="1">
    <citation type="submission" date="2022-10" db="EMBL/GenBank/DDBJ databases">
        <title>Comparative genomics and taxonomic characterization of three novel marine species of genus Reichenbachiella exhibiting antioxidant and polysaccharide degradation activities.</title>
        <authorList>
            <person name="Muhammad N."/>
            <person name="Lee Y.-J."/>
            <person name="Ko J."/>
            <person name="Kim S.-G."/>
        </authorList>
    </citation>
    <scope>NUCLEOTIDE SEQUENCE</scope>
    <source>
        <strain evidence="15">Wsw4-B4</strain>
    </source>
</reference>
<dbReference type="InterPro" id="IPR042097">
    <property type="entry name" value="Aminopeptidase_N-like_N_sf"/>
</dbReference>
<dbReference type="PANTHER" id="PTHR11533">
    <property type="entry name" value="PROTEASE M1 ZINC METALLOPROTEASE"/>
    <property type="match status" value="1"/>
</dbReference>
<dbReference type="CDD" id="cd09603">
    <property type="entry name" value="M1_APN_like"/>
    <property type="match status" value="1"/>
</dbReference>
<dbReference type="Gene3D" id="1.10.390.10">
    <property type="entry name" value="Neutral Protease Domain 2"/>
    <property type="match status" value="1"/>
</dbReference>
<evidence type="ECO:0000256" key="6">
    <source>
        <dbReference type="ARBA" id="ARBA00022438"/>
    </source>
</evidence>
<keyword evidence="12" id="KW-0732">Signal</keyword>
<feature type="chain" id="PRO_5045228977" description="Aminopeptidase N" evidence="12">
    <location>
        <begin position="24"/>
        <end position="531"/>
    </location>
</feature>
<name>A0ABY6D4V4_9BACT</name>
<dbReference type="SUPFAM" id="SSF63737">
    <property type="entry name" value="Leukotriene A4 hydrolase N-terminal domain"/>
    <property type="match status" value="1"/>
</dbReference>
<dbReference type="InterPro" id="IPR050344">
    <property type="entry name" value="Peptidase_M1_aminopeptidases"/>
</dbReference>
<dbReference type="Pfam" id="PF01433">
    <property type="entry name" value="Peptidase_M1"/>
    <property type="match status" value="1"/>
</dbReference>
<dbReference type="InterPro" id="IPR001930">
    <property type="entry name" value="Peptidase_M1"/>
</dbReference>
<evidence type="ECO:0000256" key="11">
    <source>
        <dbReference type="ARBA" id="ARBA00023049"/>
    </source>
</evidence>
<evidence type="ECO:0000256" key="7">
    <source>
        <dbReference type="ARBA" id="ARBA00022670"/>
    </source>
</evidence>
<evidence type="ECO:0000256" key="4">
    <source>
        <dbReference type="ARBA" id="ARBA00012564"/>
    </source>
</evidence>
<dbReference type="Gene3D" id="2.60.40.1730">
    <property type="entry name" value="tricorn interacting facor f3 domain"/>
    <property type="match status" value="1"/>
</dbReference>
<evidence type="ECO:0000256" key="5">
    <source>
        <dbReference type="ARBA" id="ARBA00015611"/>
    </source>
</evidence>
<dbReference type="InterPro" id="IPR014782">
    <property type="entry name" value="Peptidase_M1_dom"/>
</dbReference>
<evidence type="ECO:0000313" key="16">
    <source>
        <dbReference type="Proteomes" id="UP001062165"/>
    </source>
</evidence>
<feature type="domain" description="Aminopeptidase N-like N-terminal" evidence="14">
    <location>
        <begin position="80"/>
        <end position="207"/>
    </location>
</feature>
<evidence type="ECO:0000256" key="8">
    <source>
        <dbReference type="ARBA" id="ARBA00022723"/>
    </source>
</evidence>
<evidence type="ECO:0000259" key="13">
    <source>
        <dbReference type="Pfam" id="PF01433"/>
    </source>
</evidence>
<evidence type="ECO:0000313" key="15">
    <source>
        <dbReference type="EMBL" id="UXX81190.1"/>
    </source>
</evidence>
<dbReference type="RefSeq" id="WP_263052914.1">
    <property type="nucleotide sequence ID" value="NZ_CP106735.1"/>
</dbReference>
<keyword evidence="6" id="KW-0031">Aminopeptidase</keyword>
<evidence type="ECO:0000256" key="12">
    <source>
        <dbReference type="SAM" id="SignalP"/>
    </source>
</evidence>
<dbReference type="SUPFAM" id="SSF55486">
    <property type="entry name" value="Metalloproteases ('zincins'), catalytic domain"/>
    <property type="match status" value="1"/>
</dbReference>
<keyword evidence="8" id="KW-0479">Metal-binding</keyword>
<evidence type="ECO:0000256" key="10">
    <source>
        <dbReference type="ARBA" id="ARBA00022833"/>
    </source>
</evidence>
<organism evidence="15 16">
    <name type="scientific">Reichenbachiella carrageenanivorans</name>
    <dbReference type="NCBI Taxonomy" id="2979869"/>
    <lineage>
        <taxon>Bacteria</taxon>
        <taxon>Pseudomonadati</taxon>
        <taxon>Bacteroidota</taxon>
        <taxon>Cytophagia</taxon>
        <taxon>Cytophagales</taxon>
        <taxon>Reichenbachiellaceae</taxon>
        <taxon>Reichenbachiella</taxon>
    </lineage>
</organism>
<keyword evidence="10" id="KW-0862">Zinc</keyword>
<dbReference type="PRINTS" id="PR00756">
    <property type="entry name" value="ALADIPTASE"/>
</dbReference>
<keyword evidence="11" id="KW-0482">Metalloprotease</keyword>
<accession>A0ABY6D4V4</accession>
<dbReference type="Proteomes" id="UP001062165">
    <property type="component" value="Chromosome"/>
</dbReference>
<dbReference type="PANTHER" id="PTHR11533:SF174">
    <property type="entry name" value="PUROMYCIN-SENSITIVE AMINOPEPTIDASE-RELATED"/>
    <property type="match status" value="1"/>
</dbReference>
<feature type="signal peptide" evidence="12">
    <location>
        <begin position="1"/>
        <end position="23"/>
    </location>
</feature>
<evidence type="ECO:0000256" key="9">
    <source>
        <dbReference type="ARBA" id="ARBA00022801"/>
    </source>
</evidence>
<feature type="domain" description="Peptidase M1 membrane alanine aminopeptidase" evidence="13">
    <location>
        <begin position="256"/>
        <end position="445"/>
    </location>
</feature>
<dbReference type="InterPro" id="IPR027268">
    <property type="entry name" value="Peptidase_M4/M1_CTD_sf"/>
</dbReference>
<keyword evidence="16" id="KW-1185">Reference proteome</keyword>
<evidence type="ECO:0000259" key="14">
    <source>
        <dbReference type="Pfam" id="PF17900"/>
    </source>
</evidence>
<evidence type="ECO:0000256" key="3">
    <source>
        <dbReference type="ARBA" id="ARBA00010136"/>
    </source>
</evidence>
<dbReference type="EMBL" id="CP106735">
    <property type="protein sequence ID" value="UXX81190.1"/>
    <property type="molecule type" value="Genomic_DNA"/>
</dbReference>
<proteinExistence type="inferred from homology"/>
<sequence length="531" mass="61071">MPKFQFSRLLFLLFFACSTLSYGQRRSAEPFDVLHYQFDVQLNDTTNAVAVTAQLTILYLDSIPAQTILDLASPTDATGMLVDKLKFNEQTINYTHDADQLKLATPATVQIGDTVRVSISYSGIPDMGLVFGQTAQGDRTIFAEHWPNRAHRWLPVIDHPSEKATCEFVVTAPGQYQVVSNGDLQNEQILADGLKQTHWKMSQPIPAKVMVIGVAEFVKRSLDNEKNITAWTYKNAGSAPQEDLADAPAIYGVLRDFLGEYPFTKCDQVESTTRFGGMENAGNIFYPEKNMTGEHRMNPVIAHEIAHQWFGNSVSESDWTDVWVSEGFATFLEYYWINEALGKDSLQAKLDIDEIKIRDYQRLNPDQIVVQMNIDNLEDILNALTYEKAGWVLRMLYQKVGKETFRQIVLTFYEKYKFKNASTQDFIKVAEEISMLDLKPFFQQWFYTPDMPRVNYKWKYKKDRLVIDFEQLTSKVFLLDLDVQVKFQNMNFEIKRVVLNQRAQTIEIPCENPDDVVLDPLNIVLGYFYEK</sequence>
<dbReference type="Pfam" id="PF17900">
    <property type="entry name" value="Peptidase_M1_N"/>
    <property type="match status" value="1"/>
</dbReference>
<comment type="cofactor">
    <cofactor evidence="2">
        <name>Zn(2+)</name>
        <dbReference type="ChEBI" id="CHEBI:29105"/>
    </cofactor>
</comment>
<gene>
    <name evidence="15" type="ORF">N7E81_08780</name>
</gene>
<protein>
    <recommendedName>
        <fullName evidence="5">Aminopeptidase N</fullName>
        <ecNumber evidence="4">3.4.11.2</ecNumber>
    </recommendedName>
</protein>
<evidence type="ECO:0000256" key="2">
    <source>
        <dbReference type="ARBA" id="ARBA00001947"/>
    </source>
</evidence>
<dbReference type="InterPro" id="IPR045357">
    <property type="entry name" value="Aminopeptidase_N-like_N"/>
</dbReference>
<evidence type="ECO:0000256" key="1">
    <source>
        <dbReference type="ARBA" id="ARBA00000098"/>
    </source>
</evidence>
<comment type="catalytic activity">
    <reaction evidence="1">
        <text>Release of an N-terminal amino acid, Xaa-|-Yaa- from a peptide, amide or arylamide. Xaa is preferably Ala, but may be most amino acids including Pro (slow action). When a terminal hydrophobic residue is followed by a prolyl residue, the two may be released as an intact Xaa-Pro dipeptide.</text>
        <dbReference type="EC" id="3.4.11.2"/>
    </reaction>
</comment>
<keyword evidence="7" id="KW-0645">Protease</keyword>